<dbReference type="STRING" id="53326.A0A016SH86"/>
<evidence type="ECO:0000256" key="4">
    <source>
        <dbReference type="ARBA" id="ARBA00022692"/>
    </source>
</evidence>
<dbReference type="GO" id="GO:0005743">
    <property type="term" value="C:mitochondrial inner membrane"/>
    <property type="evidence" value="ECO:0007669"/>
    <property type="project" value="TreeGrafter"/>
</dbReference>
<organism evidence="10 11">
    <name type="scientific">Ancylostoma ceylanicum</name>
    <dbReference type="NCBI Taxonomy" id="53326"/>
    <lineage>
        <taxon>Eukaryota</taxon>
        <taxon>Metazoa</taxon>
        <taxon>Ecdysozoa</taxon>
        <taxon>Nematoda</taxon>
        <taxon>Chromadorea</taxon>
        <taxon>Rhabditida</taxon>
        <taxon>Rhabditina</taxon>
        <taxon>Rhabditomorpha</taxon>
        <taxon>Strongyloidea</taxon>
        <taxon>Ancylostomatidae</taxon>
        <taxon>Ancylostomatinae</taxon>
        <taxon>Ancylostoma</taxon>
    </lineage>
</organism>
<dbReference type="OrthoDB" id="6608471at2759"/>
<evidence type="ECO:0000256" key="8">
    <source>
        <dbReference type="ARBA" id="ARBA00023136"/>
    </source>
</evidence>
<evidence type="ECO:0000256" key="9">
    <source>
        <dbReference type="RuleBase" id="RU362000"/>
    </source>
</evidence>
<dbReference type="GO" id="GO:0015075">
    <property type="term" value="F:monoatomic ion transmembrane transporter activity"/>
    <property type="evidence" value="ECO:0007669"/>
    <property type="project" value="InterPro"/>
</dbReference>
<keyword evidence="4 9" id="KW-0812">Transmembrane</keyword>
<proteinExistence type="inferred from homology"/>
<evidence type="ECO:0000256" key="1">
    <source>
        <dbReference type="ARBA" id="ARBA00004225"/>
    </source>
</evidence>
<dbReference type="GO" id="GO:0140300">
    <property type="term" value="P:serine import into mitochondrion"/>
    <property type="evidence" value="ECO:0007669"/>
    <property type="project" value="TreeGrafter"/>
</dbReference>
<dbReference type="InterPro" id="IPR004686">
    <property type="entry name" value="Mtc"/>
</dbReference>
<name>A0A016SH86_9BILA</name>
<comment type="similarity">
    <text evidence="2 9">Belongs to the sideroflexin family.</text>
</comment>
<feature type="transmembrane region" description="Helical" evidence="9">
    <location>
        <begin position="264"/>
        <end position="284"/>
    </location>
</feature>
<comment type="caution">
    <text evidence="10">The sequence shown here is derived from an EMBL/GenBank/DDBJ whole genome shotgun (WGS) entry which is preliminary data.</text>
</comment>
<evidence type="ECO:0000256" key="2">
    <source>
        <dbReference type="ARBA" id="ARBA00005974"/>
    </source>
</evidence>
<evidence type="ECO:0000256" key="6">
    <source>
        <dbReference type="ARBA" id="ARBA00022989"/>
    </source>
</evidence>
<gene>
    <name evidence="10" type="primary">Acey_s0229.g2922</name>
    <name evidence="10" type="synonym">Acey-sfxn-2</name>
    <name evidence="10" type="ORF">Y032_0229g2922</name>
</gene>
<evidence type="ECO:0000256" key="7">
    <source>
        <dbReference type="ARBA" id="ARBA00023128"/>
    </source>
</evidence>
<evidence type="ECO:0000313" key="11">
    <source>
        <dbReference type="Proteomes" id="UP000024635"/>
    </source>
</evidence>
<dbReference type="PANTHER" id="PTHR11153">
    <property type="entry name" value="SIDEROFLEXIN"/>
    <property type="match status" value="1"/>
</dbReference>
<feature type="transmembrane region" description="Helical" evidence="9">
    <location>
        <begin position="86"/>
        <end position="104"/>
    </location>
</feature>
<evidence type="ECO:0000313" key="10">
    <source>
        <dbReference type="EMBL" id="EYB89664.1"/>
    </source>
</evidence>
<dbReference type="Pfam" id="PF03820">
    <property type="entry name" value="SFXNs"/>
    <property type="match status" value="1"/>
</dbReference>
<evidence type="ECO:0000256" key="3">
    <source>
        <dbReference type="ARBA" id="ARBA00022448"/>
    </source>
</evidence>
<dbReference type="Proteomes" id="UP000024635">
    <property type="component" value="Unassembled WGS sequence"/>
</dbReference>
<dbReference type="NCBIfam" id="TIGR00798">
    <property type="entry name" value="mtc"/>
    <property type="match status" value="1"/>
</dbReference>
<keyword evidence="8 9" id="KW-0472">Membrane</keyword>
<dbReference type="EMBL" id="JARK01001565">
    <property type="protein sequence ID" value="EYB89664.1"/>
    <property type="molecule type" value="Genomic_DNA"/>
</dbReference>
<accession>A0A016SH86</accession>
<dbReference type="AlphaFoldDB" id="A0A016SH86"/>
<keyword evidence="7 9" id="KW-0496">Mitochondrion</keyword>
<keyword evidence="6 9" id="KW-1133">Transmembrane helix</keyword>
<comment type="subcellular location">
    <subcellularLocation>
        <location evidence="1 9">Mitochondrion membrane</location>
        <topology evidence="1 9">Multi-pass membrane protein</topology>
    </subcellularLocation>
</comment>
<sequence>MNFNPDKPRFDQSTLYGRLRHFAGITDPFIAFTPTSELLRAKSLMDKCRAGEKVPESLPELHRAQRLFQSAFHPDTGDLQNFAGRMCFNVWGGTMLCGAMMIWYKSTPAVVFWQWANQSFNALVNYTNRNAKSALTTQDLLVAYSTAVSGALGLAIGLKQYFAKREVSSLAQKMVPLAAVAVANAINIPLMRQNELKNGMSVTDADGNIVGTSQLAATKAISLVVLSRNIIVAPCMILTPIIMEGLCKLASFRRNINRLNIPTQLVLTFFLYGAMVPVGCALFPQQNSIKLTTLKRFEPVAYERLKHVKGERVYFNKGL</sequence>
<dbReference type="PANTHER" id="PTHR11153:SF14">
    <property type="entry name" value="SIDEROFLEXIN-2"/>
    <property type="match status" value="1"/>
</dbReference>
<feature type="transmembrane region" description="Helical" evidence="9">
    <location>
        <begin position="220"/>
        <end position="243"/>
    </location>
</feature>
<protein>
    <recommendedName>
        <fullName evidence="9">Sidoreflexin</fullName>
    </recommendedName>
</protein>
<feature type="transmembrane region" description="Helical" evidence="9">
    <location>
        <begin position="141"/>
        <end position="162"/>
    </location>
</feature>
<keyword evidence="11" id="KW-1185">Reference proteome</keyword>
<keyword evidence="3" id="KW-0813">Transport</keyword>
<keyword evidence="5" id="KW-0029">Amino-acid transport</keyword>
<evidence type="ECO:0000256" key="5">
    <source>
        <dbReference type="ARBA" id="ARBA00022970"/>
    </source>
</evidence>
<reference evidence="11" key="1">
    <citation type="journal article" date="2015" name="Nat. Genet.">
        <title>The genome and transcriptome of the zoonotic hookworm Ancylostoma ceylanicum identify infection-specific gene families.</title>
        <authorList>
            <person name="Schwarz E.M."/>
            <person name="Hu Y."/>
            <person name="Antoshechkin I."/>
            <person name="Miller M.M."/>
            <person name="Sternberg P.W."/>
            <person name="Aroian R.V."/>
        </authorList>
    </citation>
    <scope>NUCLEOTIDE SEQUENCE</scope>
    <source>
        <strain evidence="11">HY135</strain>
    </source>
</reference>